<keyword evidence="2" id="KW-1133">Transmembrane helix</keyword>
<feature type="transmembrane region" description="Helical" evidence="2">
    <location>
        <begin position="166"/>
        <end position="184"/>
    </location>
</feature>
<feature type="transmembrane region" description="Helical" evidence="2">
    <location>
        <begin position="44"/>
        <end position="63"/>
    </location>
</feature>
<sequence length="931" mass="104275">MSDLERPLVEPDAEAQEKSLVGKTDEEKHEEKSKPQSSAFWTKFSLACSMAGWVTLFYVPIVVPGVHQWFFVDTDAPHFLGSLDFESYWPNTVQLIVFTVYFSTGSTVNLAWQGLCGTVMAGINQVFMAHLFPHGGKCVKIAEYTGSGLRGHCEEFLDPNYGRWEWFVWFDVIFFIFLVLSSNAKENTMKFSMSWHVTYMMAFMSYDGYQASHAVNITSVIGCSLAILITLTPTFGVAGLTIKKQMCAKNLEGHPESIAEKMKEISEATVDFMLAKRPETAEERYQYKVDKAAIQMNVKELSGMAAAMTSDWSTSWWEGWVHLLTGCESGVKEFRQVRAHCGTFSEAFQDDIGGFDDIACVMKKVASAVDAASYNFVEAQDIDDIKKTRVELDPKIKVLNEASMNLLEYISSWKNMKAVIDNHDKPGEELGKQVGGRVSDVEDKFKDLFHGYKSWSEKNGVDGLSRGRKILRSNMSVFVFGILQLSMEVVDLSKKVVEKYKNNAQLRKDPDPAGLFKETATGMWDQFVATWMSDKTNPASLFVIKAFTDNDKRGFVLRNVISIGLCFILGNVLQGNVFKTPFNPLLAGTLAVLVSHFPGSAFYKNLMRLLGLAIGNALPIIMMAVTTLSGNFLRPYVHLLAFFTFELFFGLMYYTSPEWGYVGCIVAGFGCYSFTTDTWSDASFEAAYCKIGQVTAAIVIQIIVDSVDANITKKFPQTIVVENMKKLTDQNDGIVAVFDDLKIHMSEGTGKESMDKIKEKAKKLKDIVASQEAMVGECETKTTIVAGPSPAFQLDLYKGSLAAIEEMLGEIDVLCLLDEFTDNLTHEDRKISNVRAKWFTPEYVRFYGDVTSAMTKTFKTLNEILAKTDESLLRPDGRMCVLDEDTSPYTDSMRMAVVKRILADTIDHVLTIEHLFCESGCLEFKNPKKNR</sequence>
<gene>
    <name evidence="3" type="ORF">AAND1436_LOCUS49063</name>
</gene>
<evidence type="ECO:0000256" key="2">
    <source>
        <dbReference type="SAM" id="Phobius"/>
    </source>
</evidence>
<accession>A0A7S2NJY2</accession>
<protein>
    <submittedName>
        <fullName evidence="3">Uncharacterized protein</fullName>
    </submittedName>
</protein>
<feature type="compositionally biased region" description="Basic and acidic residues" evidence="1">
    <location>
        <begin position="23"/>
        <end position="34"/>
    </location>
</feature>
<feature type="transmembrane region" description="Helical" evidence="2">
    <location>
        <begin position="555"/>
        <end position="573"/>
    </location>
</feature>
<dbReference type="EMBL" id="HBGQ01102603">
    <property type="protein sequence ID" value="CAD9544124.1"/>
    <property type="molecule type" value="Transcribed_RNA"/>
</dbReference>
<feature type="transmembrane region" description="Helical" evidence="2">
    <location>
        <begin position="585"/>
        <end position="603"/>
    </location>
</feature>
<name>A0A7S2NJY2_9DINO</name>
<proteinExistence type="predicted"/>
<evidence type="ECO:0000313" key="3">
    <source>
        <dbReference type="EMBL" id="CAD9544124.1"/>
    </source>
</evidence>
<organism evidence="3">
    <name type="scientific">Alexandrium andersonii</name>
    <dbReference type="NCBI Taxonomy" id="327968"/>
    <lineage>
        <taxon>Eukaryota</taxon>
        <taxon>Sar</taxon>
        <taxon>Alveolata</taxon>
        <taxon>Dinophyceae</taxon>
        <taxon>Gonyaulacales</taxon>
        <taxon>Pyrocystaceae</taxon>
        <taxon>Alexandrium</taxon>
    </lineage>
</organism>
<keyword evidence="2" id="KW-0812">Transmembrane</keyword>
<feature type="region of interest" description="Disordered" evidence="1">
    <location>
        <begin position="1"/>
        <end position="34"/>
    </location>
</feature>
<feature type="transmembrane region" description="Helical" evidence="2">
    <location>
        <begin position="215"/>
        <end position="242"/>
    </location>
</feature>
<reference evidence="3" key="1">
    <citation type="submission" date="2021-01" db="EMBL/GenBank/DDBJ databases">
        <authorList>
            <person name="Corre E."/>
            <person name="Pelletier E."/>
            <person name="Niang G."/>
            <person name="Scheremetjew M."/>
            <person name="Finn R."/>
            <person name="Kale V."/>
            <person name="Holt S."/>
            <person name="Cochrane G."/>
            <person name="Meng A."/>
            <person name="Brown T."/>
            <person name="Cohen L."/>
        </authorList>
    </citation>
    <scope>NUCLEOTIDE SEQUENCE</scope>
    <source>
        <strain evidence="3">CCMP2222</strain>
    </source>
</reference>
<feature type="transmembrane region" description="Helical" evidence="2">
    <location>
        <begin position="610"/>
        <end position="630"/>
    </location>
</feature>
<evidence type="ECO:0000256" key="1">
    <source>
        <dbReference type="SAM" id="MobiDB-lite"/>
    </source>
</evidence>
<dbReference type="AlphaFoldDB" id="A0A7S2NJY2"/>
<keyword evidence="2" id="KW-0472">Membrane</keyword>